<protein>
    <submittedName>
        <fullName evidence="8">Uncharacterized protein LOC117648193</fullName>
    </submittedName>
</protein>
<dbReference type="AlphaFoldDB" id="A0A6P8Z1Q3"/>
<dbReference type="SUPFAM" id="SSF57716">
    <property type="entry name" value="Glucocorticoid receptor-like (DNA-binding domain)"/>
    <property type="match status" value="1"/>
</dbReference>
<dbReference type="Proteomes" id="UP000515158">
    <property type="component" value="Unplaced"/>
</dbReference>
<evidence type="ECO:0000313" key="7">
    <source>
        <dbReference type="Proteomes" id="UP000515158"/>
    </source>
</evidence>
<keyword evidence="2 5" id="KW-0863">Zinc-finger</keyword>
<dbReference type="GeneID" id="117648193"/>
<feature type="domain" description="THAP-type" evidence="6">
    <location>
        <begin position="1"/>
        <end position="100"/>
    </location>
</feature>
<dbReference type="GO" id="GO:0008270">
    <property type="term" value="F:zinc ion binding"/>
    <property type="evidence" value="ECO:0007669"/>
    <property type="project" value="UniProtKB-KW"/>
</dbReference>
<keyword evidence="3" id="KW-0862">Zinc</keyword>
<dbReference type="SMART" id="SM00980">
    <property type="entry name" value="THAP"/>
    <property type="match status" value="1"/>
</dbReference>
<proteinExistence type="predicted"/>
<evidence type="ECO:0000256" key="1">
    <source>
        <dbReference type="ARBA" id="ARBA00022723"/>
    </source>
</evidence>
<reference evidence="8" key="1">
    <citation type="submission" date="2025-08" db="UniProtKB">
        <authorList>
            <consortium name="RefSeq"/>
        </authorList>
    </citation>
    <scope>IDENTIFICATION</scope>
    <source>
        <tissue evidence="8">Total insect</tissue>
    </source>
</reference>
<evidence type="ECO:0000313" key="8">
    <source>
        <dbReference type="RefSeq" id="XP_034246423.1"/>
    </source>
</evidence>
<dbReference type="OrthoDB" id="7683421at2759"/>
<keyword evidence="4 5" id="KW-0238">DNA-binding</keyword>
<dbReference type="InParanoid" id="A0A6P8Z1Q3"/>
<name>A0A6P8Z1Q3_THRPL</name>
<dbReference type="InterPro" id="IPR006612">
    <property type="entry name" value="THAP_Znf"/>
</dbReference>
<evidence type="ECO:0000256" key="4">
    <source>
        <dbReference type="ARBA" id="ARBA00023125"/>
    </source>
</evidence>
<dbReference type="RefSeq" id="XP_034246423.1">
    <property type="nucleotide sequence ID" value="XM_034390532.1"/>
</dbReference>
<dbReference type="KEGG" id="tpal:117648193"/>
<dbReference type="GO" id="GO:0003677">
    <property type="term" value="F:DNA binding"/>
    <property type="evidence" value="ECO:0007669"/>
    <property type="project" value="UniProtKB-UniRule"/>
</dbReference>
<sequence length="156" mass="18078">MPPKQGPRCRVLGCTYSKKPVPPGTSLFLVPNFTDDKVKNVVVFESWVQLSGNNEHLEIPIKHLRRNMKFCERHFLPDQFQAGGRRGKKLKKKETLPSVFDEHHAPISDEHMSQWRQTQHYRAIFEPLTPRRKAASEKVVVEPPVNQVQHYCNLVS</sequence>
<keyword evidence="7" id="KW-1185">Reference proteome</keyword>
<organism evidence="8">
    <name type="scientific">Thrips palmi</name>
    <name type="common">Melon thrips</name>
    <dbReference type="NCBI Taxonomy" id="161013"/>
    <lineage>
        <taxon>Eukaryota</taxon>
        <taxon>Metazoa</taxon>
        <taxon>Ecdysozoa</taxon>
        <taxon>Arthropoda</taxon>
        <taxon>Hexapoda</taxon>
        <taxon>Insecta</taxon>
        <taxon>Pterygota</taxon>
        <taxon>Neoptera</taxon>
        <taxon>Paraneoptera</taxon>
        <taxon>Thysanoptera</taxon>
        <taxon>Terebrantia</taxon>
        <taxon>Thripoidea</taxon>
        <taxon>Thripidae</taxon>
        <taxon>Thrips</taxon>
    </lineage>
</organism>
<accession>A0A6P8Z1Q3</accession>
<evidence type="ECO:0000256" key="3">
    <source>
        <dbReference type="ARBA" id="ARBA00022833"/>
    </source>
</evidence>
<evidence type="ECO:0000256" key="5">
    <source>
        <dbReference type="PROSITE-ProRule" id="PRU00309"/>
    </source>
</evidence>
<gene>
    <name evidence="8" type="primary">LOC117648193</name>
</gene>
<evidence type="ECO:0000256" key="2">
    <source>
        <dbReference type="ARBA" id="ARBA00022771"/>
    </source>
</evidence>
<evidence type="ECO:0000259" key="6">
    <source>
        <dbReference type="PROSITE" id="PS50950"/>
    </source>
</evidence>
<dbReference type="PROSITE" id="PS50950">
    <property type="entry name" value="ZF_THAP"/>
    <property type="match status" value="1"/>
</dbReference>
<keyword evidence="1" id="KW-0479">Metal-binding</keyword>